<gene>
    <name evidence="2" type="ORF">SAMN04488047_103206</name>
</gene>
<accession>A0A1I5NC86</accession>
<organism evidence="2 3">
    <name type="scientific">Tranquillimonas alkanivorans</name>
    <dbReference type="NCBI Taxonomy" id="441119"/>
    <lineage>
        <taxon>Bacteria</taxon>
        <taxon>Pseudomonadati</taxon>
        <taxon>Pseudomonadota</taxon>
        <taxon>Alphaproteobacteria</taxon>
        <taxon>Rhodobacterales</taxon>
        <taxon>Roseobacteraceae</taxon>
        <taxon>Tranquillimonas</taxon>
    </lineage>
</organism>
<protein>
    <submittedName>
        <fullName evidence="2">H-type lectin domain-containing protein</fullName>
    </submittedName>
</protein>
<dbReference type="Pfam" id="PF09458">
    <property type="entry name" value="H_lectin"/>
    <property type="match status" value="1"/>
</dbReference>
<evidence type="ECO:0000313" key="2">
    <source>
        <dbReference type="EMBL" id="SFP19383.1"/>
    </source>
</evidence>
<feature type="domain" description="H-type lectin" evidence="1">
    <location>
        <begin position="39"/>
        <end position="103"/>
    </location>
</feature>
<evidence type="ECO:0000259" key="1">
    <source>
        <dbReference type="Pfam" id="PF09458"/>
    </source>
</evidence>
<dbReference type="GO" id="GO:0098636">
    <property type="term" value="C:protein complex involved in cell adhesion"/>
    <property type="evidence" value="ECO:0007669"/>
    <property type="project" value="TreeGrafter"/>
</dbReference>
<dbReference type="Proteomes" id="UP000199356">
    <property type="component" value="Unassembled WGS sequence"/>
</dbReference>
<proteinExistence type="predicted"/>
<dbReference type="EMBL" id="FOXA01000003">
    <property type="protein sequence ID" value="SFP19383.1"/>
    <property type="molecule type" value="Genomic_DNA"/>
</dbReference>
<dbReference type="STRING" id="441119.SAMN04488047_103206"/>
<dbReference type="GO" id="GO:0098609">
    <property type="term" value="P:cell-cell adhesion"/>
    <property type="evidence" value="ECO:0007669"/>
    <property type="project" value="TreeGrafter"/>
</dbReference>
<dbReference type="GO" id="GO:0030247">
    <property type="term" value="F:polysaccharide binding"/>
    <property type="evidence" value="ECO:0007669"/>
    <property type="project" value="TreeGrafter"/>
</dbReference>
<dbReference type="GO" id="GO:0045335">
    <property type="term" value="C:phagocytic vesicle"/>
    <property type="evidence" value="ECO:0007669"/>
    <property type="project" value="TreeGrafter"/>
</dbReference>
<dbReference type="InterPro" id="IPR037221">
    <property type="entry name" value="H-type_lectin_dom_sf"/>
</dbReference>
<reference evidence="2 3" key="1">
    <citation type="submission" date="2016-10" db="EMBL/GenBank/DDBJ databases">
        <authorList>
            <person name="de Groot N.N."/>
        </authorList>
    </citation>
    <scope>NUCLEOTIDE SEQUENCE [LARGE SCALE GENOMIC DNA]</scope>
    <source>
        <strain evidence="2 3">DSM 19547</strain>
    </source>
</reference>
<dbReference type="Gene3D" id="2.60.40.2080">
    <property type="match status" value="1"/>
</dbReference>
<dbReference type="OrthoDB" id="7658568at2"/>
<dbReference type="GO" id="GO:0070492">
    <property type="term" value="F:oligosaccharide binding"/>
    <property type="evidence" value="ECO:0007669"/>
    <property type="project" value="TreeGrafter"/>
</dbReference>
<keyword evidence="2" id="KW-0430">Lectin</keyword>
<dbReference type="AlphaFoldDB" id="A0A1I5NC86"/>
<dbReference type="InterPro" id="IPR052487">
    <property type="entry name" value="Galactose-binding_lectin"/>
</dbReference>
<sequence>MKTLAGHRLGIAQGSVVLFSDFADGGAMWTGEGARQVRREVAFDGAFLSPPMVQVGLSMWDTGGGTNQRLDIAHEAVTEGGFRIVFSTWGDTRIARVRADWLALGEVRDEDLWEVD</sequence>
<dbReference type="InterPro" id="IPR019019">
    <property type="entry name" value="H-type_lectin_domain"/>
</dbReference>
<dbReference type="RefSeq" id="WP_093419279.1">
    <property type="nucleotide sequence ID" value="NZ_FOXA01000003.1"/>
</dbReference>
<dbReference type="PANTHER" id="PTHR46938">
    <property type="entry name" value="DISCOIDIN-1 SUBUNIT A-RELATED-RELATED"/>
    <property type="match status" value="1"/>
</dbReference>
<dbReference type="GO" id="GO:0046871">
    <property type="term" value="F:N-acetylgalactosamine binding"/>
    <property type="evidence" value="ECO:0007669"/>
    <property type="project" value="TreeGrafter"/>
</dbReference>
<dbReference type="SUPFAM" id="SSF141086">
    <property type="entry name" value="Agglutinin HPA-like"/>
    <property type="match status" value="1"/>
</dbReference>
<name>A0A1I5NC86_9RHOB</name>
<evidence type="ECO:0000313" key="3">
    <source>
        <dbReference type="Proteomes" id="UP000199356"/>
    </source>
</evidence>
<keyword evidence="3" id="KW-1185">Reference proteome</keyword>
<dbReference type="GO" id="GO:0009986">
    <property type="term" value="C:cell surface"/>
    <property type="evidence" value="ECO:0007669"/>
    <property type="project" value="TreeGrafter"/>
</dbReference>